<accession>A0AAV3RPG2</accession>
<dbReference type="SMART" id="SM00355">
    <property type="entry name" value="ZnF_C2H2"/>
    <property type="match status" value="2"/>
</dbReference>
<keyword evidence="6" id="KW-0804">Transcription</keyword>
<feature type="region of interest" description="Disordered" evidence="8">
    <location>
        <begin position="109"/>
        <end position="150"/>
    </location>
</feature>
<dbReference type="PROSITE" id="PS00028">
    <property type="entry name" value="ZINC_FINGER_C2H2_1"/>
    <property type="match status" value="2"/>
</dbReference>
<evidence type="ECO:0000256" key="2">
    <source>
        <dbReference type="ARBA" id="ARBA00022737"/>
    </source>
</evidence>
<dbReference type="InterPro" id="IPR036236">
    <property type="entry name" value="Znf_C2H2_sf"/>
</dbReference>
<feature type="region of interest" description="Disordered" evidence="8">
    <location>
        <begin position="174"/>
        <end position="209"/>
    </location>
</feature>
<dbReference type="GO" id="GO:0000976">
    <property type="term" value="F:transcription cis-regulatory region binding"/>
    <property type="evidence" value="ECO:0007669"/>
    <property type="project" value="TreeGrafter"/>
</dbReference>
<name>A0AAV3RPG2_LITER</name>
<evidence type="ECO:0000256" key="4">
    <source>
        <dbReference type="ARBA" id="ARBA00022833"/>
    </source>
</evidence>
<protein>
    <submittedName>
        <fullName evidence="10">C2H2 zinc finger transcription factor</fullName>
    </submittedName>
</protein>
<dbReference type="AlphaFoldDB" id="A0AAV3RPG2"/>
<dbReference type="Proteomes" id="UP001454036">
    <property type="component" value="Unassembled WGS sequence"/>
</dbReference>
<proteinExistence type="predicted"/>
<feature type="region of interest" description="Disordered" evidence="8">
    <location>
        <begin position="1"/>
        <end position="39"/>
    </location>
</feature>
<evidence type="ECO:0000256" key="8">
    <source>
        <dbReference type="SAM" id="MobiDB-lite"/>
    </source>
</evidence>
<dbReference type="Gene3D" id="3.30.160.60">
    <property type="entry name" value="Classic Zinc Finger"/>
    <property type="match status" value="1"/>
</dbReference>
<dbReference type="Pfam" id="PF13912">
    <property type="entry name" value="zf-C2H2_6"/>
    <property type="match status" value="2"/>
</dbReference>
<feature type="compositionally biased region" description="Low complexity" evidence="8">
    <location>
        <begin position="133"/>
        <end position="142"/>
    </location>
</feature>
<dbReference type="EMBL" id="BAABME010011187">
    <property type="protein sequence ID" value="GAA0183369.1"/>
    <property type="molecule type" value="Genomic_DNA"/>
</dbReference>
<evidence type="ECO:0000259" key="9">
    <source>
        <dbReference type="PROSITE" id="PS50157"/>
    </source>
</evidence>
<evidence type="ECO:0000256" key="3">
    <source>
        <dbReference type="ARBA" id="ARBA00022771"/>
    </source>
</evidence>
<comment type="caution">
    <text evidence="10">The sequence shown here is derived from an EMBL/GenBank/DDBJ whole genome shotgun (WGS) entry which is preliminary data.</text>
</comment>
<keyword evidence="4" id="KW-0862">Zinc</keyword>
<sequence length="266" mass="28596">MALEALNSSTTSSAALRGGDRKRSRGPPHSNGGGGGGFKAPSEDEYLAICLIMLSNNETNGAIKTQDTTFTNNNAKIKYNFDKSNDDKTNNECYNCTVCNKSFSSYQALGGHKSSHRNKTAVATVSSDDNHPSSSSSTSTTTEPKNYFSALNPSGKPHECSICHKIFSTGQALGGHKRRHYEGKLGGGGGSRSGVTSTTTTSGGGAFMHDTPREFDLNLPPSPELELELSLNFDFDRKSQRCGDQEVESFMQLKKSRLSFPTSNQN</sequence>
<keyword evidence="3 7" id="KW-0863">Zinc-finger</keyword>
<evidence type="ECO:0000256" key="7">
    <source>
        <dbReference type="PROSITE-ProRule" id="PRU00042"/>
    </source>
</evidence>
<dbReference type="PANTHER" id="PTHR45988">
    <property type="entry name" value="C2H2 TYPE ZINC FINGER TRANSCRIPTION FACTOR FAMILY-RELATED"/>
    <property type="match status" value="1"/>
</dbReference>
<gene>
    <name evidence="10" type="ORF">LIER_30791</name>
</gene>
<organism evidence="10 11">
    <name type="scientific">Lithospermum erythrorhizon</name>
    <name type="common">Purple gromwell</name>
    <name type="synonym">Lithospermum officinale var. erythrorhizon</name>
    <dbReference type="NCBI Taxonomy" id="34254"/>
    <lineage>
        <taxon>Eukaryota</taxon>
        <taxon>Viridiplantae</taxon>
        <taxon>Streptophyta</taxon>
        <taxon>Embryophyta</taxon>
        <taxon>Tracheophyta</taxon>
        <taxon>Spermatophyta</taxon>
        <taxon>Magnoliopsida</taxon>
        <taxon>eudicotyledons</taxon>
        <taxon>Gunneridae</taxon>
        <taxon>Pentapetalae</taxon>
        <taxon>asterids</taxon>
        <taxon>lamiids</taxon>
        <taxon>Boraginales</taxon>
        <taxon>Boraginaceae</taxon>
        <taxon>Boraginoideae</taxon>
        <taxon>Lithospermeae</taxon>
        <taxon>Lithospermum</taxon>
    </lineage>
</organism>
<dbReference type="InterPro" id="IPR013087">
    <property type="entry name" value="Znf_C2H2_type"/>
</dbReference>
<evidence type="ECO:0000313" key="10">
    <source>
        <dbReference type="EMBL" id="GAA0183369.1"/>
    </source>
</evidence>
<feature type="domain" description="C2H2-type" evidence="9">
    <location>
        <begin position="94"/>
        <end position="121"/>
    </location>
</feature>
<evidence type="ECO:0000313" key="11">
    <source>
        <dbReference type="Proteomes" id="UP001454036"/>
    </source>
</evidence>
<keyword evidence="11" id="KW-1185">Reference proteome</keyword>
<dbReference type="SUPFAM" id="SSF57667">
    <property type="entry name" value="beta-beta-alpha zinc fingers"/>
    <property type="match status" value="1"/>
</dbReference>
<dbReference type="GO" id="GO:0005634">
    <property type="term" value="C:nucleus"/>
    <property type="evidence" value="ECO:0007669"/>
    <property type="project" value="TreeGrafter"/>
</dbReference>
<dbReference type="PANTHER" id="PTHR45988:SF90">
    <property type="entry name" value="ZINC FINGER PROTEIN ZAT10-LIKE"/>
    <property type="match status" value="1"/>
</dbReference>
<dbReference type="InterPro" id="IPR044653">
    <property type="entry name" value="AZF1/2/3-like"/>
</dbReference>
<dbReference type="GO" id="GO:0003700">
    <property type="term" value="F:DNA-binding transcription factor activity"/>
    <property type="evidence" value="ECO:0007669"/>
    <property type="project" value="InterPro"/>
</dbReference>
<keyword evidence="1" id="KW-0479">Metal-binding</keyword>
<evidence type="ECO:0000256" key="6">
    <source>
        <dbReference type="ARBA" id="ARBA00023163"/>
    </source>
</evidence>
<dbReference type="PROSITE" id="PS50157">
    <property type="entry name" value="ZINC_FINGER_C2H2_2"/>
    <property type="match status" value="2"/>
</dbReference>
<keyword evidence="2" id="KW-0677">Repeat</keyword>
<feature type="domain" description="C2H2-type" evidence="9">
    <location>
        <begin position="158"/>
        <end position="185"/>
    </location>
</feature>
<keyword evidence="5" id="KW-0805">Transcription regulation</keyword>
<dbReference type="GO" id="GO:0008270">
    <property type="term" value="F:zinc ion binding"/>
    <property type="evidence" value="ECO:0007669"/>
    <property type="project" value="UniProtKB-KW"/>
</dbReference>
<reference evidence="10 11" key="1">
    <citation type="submission" date="2024-01" db="EMBL/GenBank/DDBJ databases">
        <title>The complete chloroplast genome sequence of Lithospermum erythrorhizon: insights into the phylogenetic relationship among Boraginaceae species and the maternal lineages of purple gromwells.</title>
        <authorList>
            <person name="Okada T."/>
            <person name="Watanabe K."/>
        </authorList>
    </citation>
    <scope>NUCLEOTIDE SEQUENCE [LARGE SCALE GENOMIC DNA]</scope>
</reference>
<evidence type="ECO:0000256" key="5">
    <source>
        <dbReference type="ARBA" id="ARBA00023015"/>
    </source>
</evidence>
<feature type="compositionally biased region" description="Low complexity" evidence="8">
    <location>
        <begin position="1"/>
        <end position="16"/>
    </location>
</feature>
<evidence type="ECO:0000256" key="1">
    <source>
        <dbReference type="ARBA" id="ARBA00022723"/>
    </source>
</evidence>